<dbReference type="AlphaFoldDB" id="A0A518BCT0"/>
<keyword evidence="3" id="KW-1185">Reference proteome</keyword>
<dbReference type="Proteomes" id="UP000317093">
    <property type="component" value="Chromosome"/>
</dbReference>
<protein>
    <submittedName>
        <fullName evidence="2">Uncharacterized protein</fullName>
    </submittedName>
</protein>
<name>A0A518BCT0_9BACT</name>
<evidence type="ECO:0000313" key="3">
    <source>
        <dbReference type="Proteomes" id="UP000317093"/>
    </source>
</evidence>
<dbReference type="EMBL" id="CP036279">
    <property type="protein sequence ID" value="QDU64788.1"/>
    <property type="molecule type" value="Genomic_DNA"/>
</dbReference>
<evidence type="ECO:0000256" key="1">
    <source>
        <dbReference type="SAM" id="MobiDB-lite"/>
    </source>
</evidence>
<sequence>MLDEAAFVLMAETGEKRQQIQKTLEELQRLKESNPEQAAEEMRGADVSKATATESSREIAGQLSDEDLADICAAGFLAQGLIADEAKGRQEKASRQEEDESTGSRHEEGGS</sequence>
<organism evidence="2 3">
    <name type="scientific">Kolteria novifilia</name>
    <dbReference type="NCBI Taxonomy" id="2527975"/>
    <lineage>
        <taxon>Bacteria</taxon>
        <taxon>Pseudomonadati</taxon>
        <taxon>Planctomycetota</taxon>
        <taxon>Planctomycetia</taxon>
        <taxon>Kolteriales</taxon>
        <taxon>Kolteriaceae</taxon>
        <taxon>Kolteria</taxon>
    </lineage>
</organism>
<dbReference type="RefSeq" id="WP_145263228.1">
    <property type="nucleotide sequence ID" value="NZ_CP036279.1"/>
</dbReference>
<accession>A0A518BCT0</accession>
<dbReference type="KEGG" id="knv:Pan216_56800"/>
<feature type="region of interest" description="Disordered" evidence="1">
    <location>
        <begin position="87"/>
        <end position="111"/>
    </location>
</feature>
<feature type="compositionally biased region" description="Basic and acidic residues" evidence="1">
    <location>
        <begin position="28"/>
        <end position="46"/>
    </location>
</feature>
<gene>
    <name evidence="2" type="ORF">Pan216_56800</name>
</gene>
<reference evidence="2 3" key="1">
    <citation type="submission" date="2019-02" db="EMBL/GenBank/DDBJ databases">
        <title>Deep-cultivation of Planctomycetes and their phenomic and genomic characterization uncovers novel biology.</title>
        <authorList>
            <person name="Wiegand S."/>
            <person name="Jogler M."/>
            <person name="Boedeker C."/>
            <person name="Pinto D."/>
            <person name="Vollmers J."/>
            <person name="Rivas-Marin E."/>
            <person name="Kohn T."/>
            <person name="Peeters S.H."/>
            <person name="Heuer A."/>
            <person name="Rast P."/>
            <person name="Oberbeckmann S."/>
            <person name="Bunk B."/>
            <person name="Jeske O."/>
            <person name="Meyerdierks A."/>
            <person name="Storesund J.E."/>
            <person name="Kallscheuer N."/>
            <person name="Luecker S."/>
            <person name="Lage O.M."/>
            <person name="Pohl T."/>
            <person name="Merkel B.J."/>
            <person name="Hornburger P."/>
            <person name="Mueller R.-W."/>
            <person name="Bruemmer F."/>
            <person name="Labrenz M."/>
            <person name="Spormann A.M."/>
            <person name="Op den Camp H."/>
            <person name="Overmann J."/>
            <person name="Amann R."/>
            <person name="Jetten M.S.M."/>
            <person name="Mascher T."/>
            <person name="Medema M.H."/>
            <person name="Devos D.P."/>
            <person name="Kaster A.-K."/>
            <person name="Ovreas L."/>
            <person name="Rohde M."/>
            <person name="Galperin M.Y."/>
            <person name="Jogler C."/>
        </authorList>
    </citation>
    <scope>NUCLEOTIDE SEQUENCE [LARGE SCALE GENOMIC DNA]</scope>
    <source>
        <strain evidence="2 3">Pan216</strain>
    </source>
</reference>
<proteinExistence type="predicted"/>
<feature type="region of interest" description="Disordered" evidence="1">
    <location>
        <begin position="28"/>
        <end position="59"/>
    </location>
</feature>
<evidence type="ECO:0000313" key="2">
    <source>
        <dbReference type="EMBL" id="QDU64788.1"/>
    </source>
</evidence>